<comment type="caution">
    <text evidence="4">The sequence shown here is derived from an EMBL/GenBank/DDBJ whole genome shotgun (WGS) entry which is preliminary data.</text>
</comment>
<dbReference type="AlphaFoldDB" id="A0AA37HUA8"/>
<dbReference type="Pfam" id="PF00300">
    <property type="entry name" value="His_Phos_1"/>
    <property type="match status" value="1"/>
</dbReference>
<evidence type="ECO:0000313" key="4">
    <source>
        <dbReference type="EMBL" id="GJG26555.1"/>
    </source>
</evidence>
<evidence type="ECO:0000256" key="1">
    <source>
        <dbReference type="ARBA" id="ARBA00022801"/>
    </source>
</evidence>
<dbReference type="RefSeq" id="WP_006281799.1">
    <property type="nucleotide sequence ID" value="NZ_BPTR01000001.1"/>
</dbReference>
<evidence type="ECO:0000256" key="2">
    <source>
        <dbReference type="PIRSR" id="PIRSR613078-1"/>
    </source>
</evidence>
<reference evidence="5 6" key="1">
    <citation type="submission" date="2017-08" db="EMBL/GenBank/DDBJ databases">
        <title>Comparative genomics of non-oral Prevotella species.</title>
        <authorList>
            <person name="Accetto T."/>
            <person name="Nograsek B."/>
            <person name="Avgustin G."/>
        </authorList>
    </citation>
    <scope>NUCLEOTIDE SEQUENCE [LARGE SCALE GENOMIC DNA]</scope>
    <source>
        <strain evidence="5 6">TC1-1</strain>
    </source>
</reference>
<dbReference type="GeneID" id="72480404"/>
<dbReference type="Proteomes" id="UP000216189">
    <property type="component" value="Unassembled WGS sequence"/>
</dbReference>
<dbReference type="GO" id="GO:0045820">
    <property type="term" value="P:negative regulation of glycolytic process"/>
    <property type="evidence" value="ECO:0007669"/>
    <property type="project" value="TreeGrafter"/>
</dbReference>
<feature type="active site" description="Proton donor/acceptor" evidence="2">
    <location>
        <position position="82"/>
    </location>
</feature>
<sequence>MTTLYLVRHGETYDNANHVMQGQTPGELNENGIAQAESVSHQMADKEIDVFVSSDLHRSVQTCEIIAAPHHAQVEQIPLLRERDWGSFTGKYIPNLQNVKPEEWPEDIESIPRLKSRATNFLTYIKTTYPDKVVLAVGHGIINKAIQSVYYKKPMNEIKPMTNAEVRILIL</sequence>
<keyword evidence="1" id="KW-0378">Hydrolase</keyword>
<proteinExistence type="predicted"/>
<dbReference type="SMART" id="SM00855">
    <property type="entry name" value="PGAM"/>
    <property type="match status" value="1"/>
</dbReference>
<dbReference type="InterPro" id="IPR013078">
    <property type="entry name" value="His_Pase_superF_clade-1"/>
</dbReference>
<dbReference type="EMBL" id="NPJF01000023">
    <property type="protein sequence ID" value="OYP56318.1"/>
    <property type="molecule type" value="Genomic_DNA"/>
</dbReference>
<dbReference type="GO" id="GO:0043456">
    <property type="term" value="P:regulation of pentose-phosphate shunt"/>
    <property type="evidence" value="ECO:0007669"/>
    <property type="project" value="TreeGrafter"/>
</dbReference>
<organism evidence="4 7">
    <name type="scientific">Segatella bryantii</name>
    <name type="common">Prevotella bryantii</name>
    <dbReference type="NCBI Taxonomy" id="77095"/>
    <lineage>
        <taxon>Bacteria</taxon>
        <taxon>Pseudomonadati</taxon>
        <taxon>Bacteroidota</taxon>
        <taxon>Bacteroidia</taxon>
        <taxon>Bacteroidales</taxon>
        <taxon>Prevotellaceae</taxon>
        <taxon>Segatella</taxon>
    </lineage>
</organism>
<evidence type="ECO:0000313" key="5">
    <source>
        <dbReference type="EMBL" id="OYP56318.1"/>
    </source>
</evidence>
<dbReference type="GO" id="GO:0004331">
    <property type="term" value="F:fructose-2,6-bisphosphate 2-phosphatase activity"/>
    <property type="evidence" value="ECO:0007669"/>
    <property type="project" value="TreeGrafter"/>
</dbReference>
<dbReference type="InterPro" id="IPR051695">
    <property type="entry name" value="Phosphoglycerate_Mutase"/>
</dbReference>
<feature type="binding site" evidence="3">
    <location>
        <position position="58"/>
    </location>
    <ligand>
        <name>substrate</name>
    </ligand>
</feature>
<reference evidence="4" key="2">
    <citation type="submission" date="2021-08" db="EMBL/GenBank/DDBJ databases">
        <title>Prevotella lacticifex sp. nov., isolated from rumen of cow.</title>
        <authorList>
            <person name="Shinkai T."/>
            <person name="Ikeyama N."/>
            <person name="Kumagai M."/>
            <person name="Ohmori H."/>
            <person name="Sakamoto M."/>
            <person name="Ohkuma M."/>
            <person name="Mitsumori M."/>
        </authorList>
    </citation>
    <scope>NUCLEOTIDE SEQUENCE</scope>
    <source>
        <strain evidence="4">DSM 11371</strain>
    </source>
</reference>
<name>A0AA37HUA8_SEGBR</name>
<feature type="binding site" evidence="3">
    <location>
        <begin position="8"/>
        <end position="15"/>
    </location>
    <ligand>
        <name>substrate</name>
    </ligand>
</feature>
<protein>
    <submittedName>
        <fullName evidence="5">Histidine phosphatase family protein</fullName>
    </submittedName>
</protein>
<dbReference type="Gene3D" id="3.40.50.1240">
    <property type="entry name" value="Phosphoglycerate mutase-like"/>
    <property type="match status" value="1"/>
</dbReference>
<evidence type="ECO:0000256" key="3">
    <source>
        <dbReference type="PIRSR" id="PIRSR613078-2"/>
    </source>
</evidence>
<gene>
    <name evidence="5" type="ORF">CIK91_03075</name>
    <name evidence="4" type="ORF">PRRU23_02550</name>
</gene>
<evidence type="ECO:0000313" key="6">
    <source>
        <dbReference type="Proteomes" id="UP000216189"/>
    </source>
</evidence>
<dbReference type="PANTHER" id="PTHR46517:SF1">
    <property type="entry name" value="FRUCTOSE-2,6-BISPHOSPHATASE TIGAR"/>
    <property type="match status" value="1"/>
</dbReference>
<dbReference type="InterPro" id="IPR029033">
    <property type="entry name" value="His_PPase_superfam"/>
</dbReference>
<dbReference type="EMBL" id="BPTR01000001">
    <property type="protein sequence ID" value="GJG26555.1"/>
    <property type="molecule type" value="Genomic_DNA"/>
</dbReference>
<dbReference type="SUPFAM" id="SSF53254">
    <property type="entry name" value="Phosphoglycerate mutase-like"/>
    <property type="match status" value="1"/>
</dbReference>
<keyword evidence="6" id="KW-1185">Reference proteome</keyword>
<accession>A0AA37HUA8</accession>
<dbReference type="PANTHER" id="PTHR46517">
    <property type="entry name" value="FRUCTOSE-2,6-BISPHOSPHATASE TIGAR"/>
    <property type="match status" value="1"/>
</dbReference>
<dbReference type="CDD" id="cd07067">
    <property type="entry name" value="HP_PGM_like"/>
    <property type="match status" value="1"/>
</dbReference>
<dbReference type="Proteomes" id="UP000887043">
    <property type="component" value="Unassembled WGS sequence"/>
</dbReference>
<evidence type="ECO:0000313" key="7">
    <source>
        <dbReference type="Proteomes" id="UP000887043"/>
    </source>
</evidence>
<dbReference type="GO" id="GO:0005829">
    <property type="term" value="C:cytosol"/>
    <property type="evidence" value="ECO:0007669"/>
    <property type="project" value="TreeGrafter"/>
</dbReference>
<feature type="active site" description="Tele-phosphohistidine intermediate" evidence="2">
    <location>
        <position position="9"/>
    </location>
</feature>